<evidence type="ECO:0000256" key="3">
    <source>
        <dbReference type="ARBA" id="ARBA00022840"/>
    </source>
</evidence>
<organism evidence="6 7">
    <name type="scientific">Streptomyces caelestis</name>
    <dbReference type="NCBI Taxonomy" id="36816"/>
    <lineage>
        <taxon>Bacteria</taxon>
        <taxon>Bacillati</taxon>
        <taxon>Actinomycetota</taxon>
        <taxon>Actinomycetes</taxon>
        <taxon>Kitasatosporales</taxon>
        <taxon>Streptomycetaceae</taxon>
        <taxon>Streptomyces</taxon>
    </lineage>
</organism>
<dbReference type="Pfam" id="PF18603">
    <property type="entry name" value="LAL_C2"/>
    <property type="match status" value="1"/>
</dbReference>
<dbReference type="Pfam" id="PF13535">
    <property type="entry name" value="ATP-grasp_4"/>
    <property type="match status" value="1"/>
</dbReference>
<evidence type="ECO:0000313" key="7">
    <source>
        <dbReference type="Proteomes" id="UP000590647"/>
    </source>
</evidence>
<accession>A0A7W9LQZ5</accession>
<proteinExistence type="predicted"/>
<dbReference type="GO" id="GO:0046872">
    <property type="term" value="F:metal ion binding"/>
    <property type="evidence" value="ECO:0007669"/>
    <property type="project" value="InterPro"/>
</dbReference>
<dbReference type="GO" id="GO:0016874">
    <property type="term" value="F:ligase activity"/>
    <property type="evidence" value="ECO:0007669"/>
    <property type="project" value="UniProtKB-KW"/>
</dbReference>
<evidence type="ECO:0000256" key="1">
    <source>
        <dbReference type="ARBA" id="ARBA00022598"/>
    </source>
</evidence>
<dbReference type="RefSeq" id="WP_184980784.1">
    <property type="nucleotide sequence ID" value="NZ_JACHNE010000001.1"/>
</dbReference>
<dbReference type="EMBL" id="JACHNE010000001">
    <property type="protein sequence ID" value="MBB5792896.1"/>
    <property type="molecule type" value="Genomic_DNA"/>
</dbReference>
<dbReference type="PROSITE" id="PS50975">
    <property type="entry name" value="ATP_GRASP"/>
    <property type="match status" value="1"/>
</dbReference>
<dbReference type="Gene3D" id="3.30.470.20">
    <property type="entry name" value="ATP-grasp fold, B domain"/>
    <property type="match status" value="1"/>
</dbReference>
<protein>
    <recommendedName>
        <fullName evidence="5">ATP-grasp domain-containing protein</fullName>
    </recommendedName>
</protein>
<keyword evidence="7" id="KW-1185">Reference proteome</keyword>
<dbReference type="InterPro" id="IPR040570">
    <property type="entry name" value="LAL_C2"/>
</dbReference>
<dbReference type="SUPFAM" id="SSF56059">
    <property type="entry name" value="Glutathione synthetase ATP-binding domain-like"/>
    <property type="match status" value="1"/>
</dbReference>
<feature type="domain" description="ATP-grasp" evidence="5">
    <location>
        <begin position="111"/>
        <end position="302"/>
    </location>
</feature>
<reference evidence="6 7" key="1">
    <citation type="submission" date="2020-08" db="EMBL/GenBank/DDBJ databases">
        <title>Sequencing the genomes of 1000 actinobacteria strains.</title>
        <authorList>
            <person name="Klenk H.-P."/>
        </authorList>
    </citation>
    <scope>NUCLEOTIDE SEQUENCE [LARGE SCALE GENOMIC DNA]</scope>
    <source>
        <strain evidence="6 7">DSM 40084</strain>
    </source>
</reference>
<dbReference type="InterPro" id="IPR011761">
    <property type="entry name" value="ATP-grasp"/>
</dbReference>
<evidence type="ECO:0000256" key="2">
    <source>
        <dbReference type="ARBA" id="ARBA00022741"/>
    </source>
</evidence>
<sequence length="405" mass="43252">MATVVMLEALAFGLERLSAAAGRLGVDLVLLTFDRAYYSRQLQRAGEIRVVDVDTFDADAVRHALDGLGRVDGMVSNTDTWAPLAEQLASERGFPNVISQAARLRDKVWVRNRLVDAGLTRLRAVRGSDWAALPAASRPAMAVVKDAAGTSSKNVLLAERQEEVEARIAELVERGVPAERVTVEPYLCGPLYSAETYTTESGTVLFGINSRTISELPDFREMDLTFPVDRGGAWEKEIADWACEVLGAIGRGVGPSHIEFIQTASGPEVVEVNPRLGGGHIGEAVLRVTGVDPYELLLVQALEPRLEERHVAAATCRPTAGGFAQVLKYASRTGPLGPVEGADVLSLFPGDITWTPLKGPDTVIDSVADQGACYGFLTATGPNPDTALSRALAAARHLRTSASAP</sequence>
<dbReference type="AlphaFoldDB" id="A0A7W9LQZ5"/>
<dbReference type="Proteomes" id="UP000590647">
    <property type="component" value="Unassembled WGS sequence"/>
</dbReference>
<gene>
    <name evidence="6" type="ORF">HDA41_000860</name>
</gene>
<dbReference type="InterPro" id="IPR052032">
    <property type="entry name" value="ATP-dep_AA_Ligase"/>
</dbReference>
<dbReference type="PANTHER" id="PTHR43585:SF2">
    <property type="entry name" value="ATP-GRASP ENZYME FSQD"/>
    <property type="match status" value="1"/>
</dbReference>
<evidence type="ECO:0000256" key="4">
    <source>
        <dbReference type="PROSITE-ProRule" id="PRU00409"/>
    </source>
</evidence>
<evidence type="ECO:0000259" key="5">
    <source>
        <dbReference type="PROSITE" id="PS50975"/>
    </source>
</evidence>
<dbReference type="GO" id="GO:0005524">
    <property type="term" value="F:ATP binding"/>
    <property type="evidence" value="ECO:0007669"/>
    <property type="project" value="UniProtKB-UniRule"/>
</dbReference>
<name>A0A7W9LQZ5_9ACTN</name>
<keyword evidence="3 4" id="KW-0067">ATP-binding</keyword>
<keyword evidence="2 4" id="KW-0547">Nucleotide-binding</keyword>
<comment type="caution">
    <text evidence="6">The sequence shown here is derived from an EMBL/GenBank/DDBJ whole genome shotgun (WGS) entry which is preliminary data.</text>
</comment>
<keyword evidence="1" id="KW-0436">Ligase</keyword>
<dbReference type="PANTHER" id="PTHR43585">
    <property type="entry name" value="FUMIPYRROLE BIOSYNTHESIS PROTEIN C"/>
    <property type="match status" value="1"/>
</dbReference>
<evidence type="ECO:0000313" key="6">
    <source>
        <dbReference type="EMBL" id="MBB5792896.1"/>
    </source>
</evidence>